<evidence type="ECO:0000313" key="3">
    <source>
        <dbReference type="Proteomes" id="UP000467841"/>
    </source>
</evidence>
<name>A0A6D2J783_9BRAS</name>
<dbReference type="PANTHER" id="PTHR10602">
    <property type="entry name" value="EUKARYOTIC TRANSLATION INITIATION FACTOR 2 SUBUNIT 1"/>
    <property type="match status" value="1"/>
</dbReference>
<organism evidence="2 3">
    <name type="scientific">Microthlaspi erraticum</name>
    <dbReference type="NCBI Taxonomy" id="1685480"/>
    <lineage>
        <taxon>Eukaryota</taxon>
        <taxon>Viridiplantae</taxon>
        <taxon>Streptophyta</taxon>
        <taxon>Embryophyta</taxon>
        <taxon>Tracheophyta</taxon>
        <taxon>Spermatophyta</taxon>
        <taxon>Magnoliopsida</taxon>
        <taxon>eudicotyledons</taxon>
        <taxon>Gunneridae</taxon>
        <taxon>Pentapetalae</taxon>
        <taxon>rosids</taxon>
        <taxon>malvids</taxon>
        <taxon>Brassicales</taxon>
        <taxon>Brassicaceae</taxon>
        <taxon>Coluteocarpeae</taxon>
        <taxon>Microthlaspi</taxon>
    </lineage>
</organism>
<protein>
    <submittedName>
        <fullName evidence="2">Uncharacterized protein</fullName>
    </submittedName>
</protein>
<dbReference type="GO" id="GO:0003743">
    <property type="term" value="F:translation initiation factor activity"/>
    <property type="evidence" value="ECO:0007669"/>
    <property type="project" value="InterPro"/>
</dbReference>
<dbReference type="PANTHER" id="PTHR10602:SF0">
    <property type="entry name" value="EUKARYOTIC TRANSLATION INITIATION FACTOR 2 SUBUNIT 1"/>
    <property type="match status" value="1"/>
</dbReference>
<evidence type="ECO:0000256" key="1">
    <source>
        <dbReference type="ARBA" id="ARBA00022917"/>
    </source>
</evidence>
<dbReference type="OrthoDB" id="1038587at2759"/>
<comment type="caution">
    <text evidence="2">The sequence shown here is derived from an EMBL/GenBank/DDBJ whole genome shotgun (WGS) entry which is preliminary data.</text>
</comment>
<dbReference type="GO" id="GO:0005850">
    <property type="term" value="C:eukaryotic translation initiation factor 2 complex"/>
    <property type="evidence" value="ECO:0007669"/>
    <property type="project" value="TreeGrafter"/>
</dbReference>
<dbReference type="InterPro" id="IPR011488">
    <property type="entry name" value="TIF_2_asu"/>
</dbReference>
<dbReference type="Proteomes" id="UP000467841">
    <property type="component" value="Unassembled WGS sequence"/>
</dbReference>
<dbReference type="EMBL" id="CACVBM020001203">
    <property type="protein sequence ID" value="CAA7039008.1"/>
    <property type="molecule type" value="Genomic_DNA"/>
</dbReference>
<dbReference type="AlphaFoldDB" id="A0A6D2J783"/>
<dbReference type="InterPro" id="IPR038765">
    <property type="entry name" value="Papain-like_cys_pep_sf"/>
</dbReference>
<dbReference type="SUPFAM" id="SSF54001">
    <property type="entry name" value="Cysteine proteinases"/>
    <property type="match status" value="1"/>
</dbReference>
<evidence type="ECO:0000313" key="2">
    <source>
        <dbReference type="EMBL" id="CAA7039008.1"/>
    </source>
</evidence>
<reference evidence="2" key="1">
    <citation type="submission" date="2020-01" db="EMBL/GenBank/DDBJ databases">
        <authorList>
            <person name="Mishra B."/>
        </authorList>
    </citation>
    <scope>NUCLEOTIDE SEQUENCE [LARGE SCALE GENOMIC DNA]</scope>
</reference>
<dbReference type="Gene3D" id="3.90.70.10">
    <property type="entry name" value="Cysteine proteinases"/>
    <property type="match status" value="1"/>
</dbReference>
<sequence>MVEVKSTDEEGAWVTLLEYNNMEGRIVQTSCCRRTVVGRIEAAVVREITVSKGEDGERKVLISLERDGFLEYERRICEVRFLRRKFIDTILRKVATSFERSDDSAANLAQLPSFAALSSRRFLKTLSRRLRRELRKALETVKYESWRMGGILKLKKLLPIEKHLSVQDLINKTPNQSDEGDLTDLIHAVKILQNIGIVTEDECPLTLNVPTPEERARFRKVVTGTEYKAKSATVVFYDWHLGIEDIKSFLDDESPVTASIIWFNSYAENNPGGVDIYKPTDEEWRAYRVRPSSRSKMVHTMLLTGSGVDENGVPYWEFMDDKGNVGNGDRGFLRIIQYPGIIIEYVDIQV</sequence>
<dbReference type="GO" id="GO:0003723">
    <property type="term" value="F:RNA binding"/>
    <property type="evidence" value="ECO:0007669"/>
    <property type="project" value="InterPro"/>
</dbReference>
<dbReference type="GO" id="GO:0043022">
    <property type="term" value="F:ribosome binding"/>
    <property type="evidence" value="ECO:0007669"/>
    <property type="project" value="TreeGrafter"/>
</dbReference>
<keyword evidence="3" id="KW-1185">Reference proteome</keyword>
<accession>A0A6D2J783</accession>
<keyword evidence="1" id="KW-0648">Protein biosynthesis</keyword>
<proteinExistence type="predicted"/>
<dbReference type="GO" id="GO:0033290">
    <property type="term" value="C:eukaryotic 48S preinitiation complex"/>
    <property type="evidence" value="ECO:0007669"/>
    <property type="project" value="TreeGrafter"/>
</dbReference>
<gene>
    <name evidence="2" type="ORF">MERR_LOCUS26243</name>
</gene>